<dbReference type="EMBL" id="KV453925">
    <property type="protein sequence ID" value="ODV75839.1"/>
    <property type="molecule type" value="Genomic_DNA"/>
</dbReference>
<evidence type="ECO:0008006" key="5">
    <source>
        <dbReference type="Google" id="ProtNLM"/>
    </source>
</evidence>
<keyword evidence="2" id="KW-0732">Signal</keyword>
<feature type="chain" id="PRO_5009162718" description="Secreted protein" evidence="2">
    <location>
        <begin position="29"/>
        <end position="80"/>
    </location>
</feature>
<reference evidence="3 4" key="1">
    <citation type="journal article" date="2016" name="Proc. Natl. Acad. Sci. U.S.A.">
        <title>Comparative genomics of biotechnologically important yeasts.</title>
        <authorList>
            <person name="Riley R."/>
            <person name="Haridas S."/>
            <person name="Wolfe K.H."/>
            <person name="Lopes M.R."/>
            <person name="Hittinger C.T."/>
            <person name="Goeker M."/>
            <person name="Salamov A.A."/>
            <person name="Wisecaver J.H."/>
            <person name="Long T.M."/>
            <person name="Calvey C.H."/>
            <person name="Aerts A.L."/>
            <person name="Barry K.W."/>
            <person name="Choi C."/>
            <person name="Clum A."/>
            <person name="Coughlan A.Y."/>
            <person name="Deshpande S."/>
            <person name="Douglass A.P."/>
            <person name="Hanson S.J."/>
            <person name="Klenk H.-P."/>
            <person name="LaButti K.M."/>
            <person name="Lapidus A."/>
            <person name="Lindquist E.A."/>
            <person name="Lipzen A.M."/>
            <person name="Meier-Kolthoff J.P."/>
            <person name="Ohm R.A."/>
            <person name="Otillar R.P."/>
            <person name="Pangilinan J.L."/>
            <person name="Peng Y."/>
            <person name="Rokas A."/>
            <person name="Rosa C.A."/>
            <person name="Scheuner C."/>
            <person name="Sibirny A.A."/>
            <person name="Slot J.C."/>
            <person name="Stielow J.B."/>
            <person name="Sun H."/>
            <person name="Kurtzman C.P."/>
            <person name="Blackwell M."/>
            <person name="Grigoriev I.V."/>
            <person name="Jeffries T.W."/>
        </authorList>
    </citation>
    <scope>NUCLEOTIDE SEQUENCE [LARGE SCALE GENOMIC DNA]</scope>
    <source>
        <strain evidence="4">ATCC 18201 / CBS 1600 / BCRC 20928 / JCM 3617 / NBRC 0987 / NRRL Y-1542</strain>
    </source>
</reference>
<dbReference type="AlphaFoldDB" id="A0A1E4S8L6"/>
<evidence type="ECO:0000256" key="2">
    <source>
        <dbReference type="SAM" id="SignalP"/>
    </source>
</evidence>
<evidence type="ECO:0000313" key="4">
    <source>
        <dbReference type="Proteomes" id="UP000094389"/>
    </source>
</evidence>
<organism evidence="3 4">
    <name type="scientific">Cyberlindnera jadinii (strain ATCC 18201 / CBS 1600 / BCRC 20928 / JCM 3617 / NBRC 0987 / NRRL Y-1542)</name>
    <name type="common">Torula yeast</name>
    <name type="synonym">Candida utilis</name>
    <dbReference type="NCBI Taxonomy" id="983966"/>
    <lineage>
        <taxon>Eukaryota</taxon>
        <taxon>Fungi</taxon>
        <taxon>Dikarya</taxon>
        <taxon>Ascomycota</taxon>
        <taxon>Saccharomycotina</taxon>
        <taxon>Saccharomycetes</taxon>
        <taxon>Phaffomycetales</taxon>
        <taxon>Phaffomycetaceae</taxon>
        <taxon>Cyberlindnera</taxon>
    </lineage>
</organism>
<evidence type="ECO:0000313" key="3">
    <source>
        <dbReference type="EMBL" id="ODV75839.1"/>
    </source>
</evidence>
<dbReference type="Proteomes" id="UP000094389">
    <property type="component" value="Unassembled WGS sequence"/>
</dbReference>
<protein>
    <recommendedName>
        <fullName evidence="5">Secreted protein</fullName>
    </recommendedName>
</protein>
<accession>A0A1E4S8L6</accession>
<proteinExistence type="predicted"/>
<gene>
    <name evidence="3" type="ORF">CYBJADRAFT_3564</name>
</gene>
<dbReference type="GeneID" id="30992069"/>
<evidence type="ECO:0000256" key="1">
    <source>
        <dbReference type="SAM" id="MobiDB-lite"/>
    </source>
</evidence>
<name>A0A1E4S8L6_CYBJN</name>
<feature type="region of interest" description="Disordered" evidence="1">
    <location>
        <begin position="26"/>
        <end position="45"/>
    </location>
</feature>
<sequence>MYRLLNWPFRVVLTASLVLMLERGGGQAQSNVHGTERETTGSSAKNSGWNKLLVWSRHARNVNHFVFGAQPRTCALRFDG</sequence>
<feature type="signal peptide" evidence="2">
    <location>
        <begin position="1"/>
        <end position="28"/>
    </location>
</feature>
<dbReference type="RefSeq" id="XP_020072878.1">
    <property type="nucleotide sequence ID" value="XM_020217673.1"/>
</dbReference>
<keyword evidence="4" id="KW-1185">Reference proteome</keyword>